<name>A0AAD5LUW4_PYTIN</name>
<dbReference type="Proteomes" id="UP001209570">
    <property type="component" value="Unassembled WGS sequence"/>
</dbReference>
<reference evidence="2" key="1">
    <citation type="submission" date="2021-12" db="EMBL/GenBank/DDBJ databases">
        <title>Prjna785345.</title>
        <authorList>
            <person name="Rujirawat T."/>
            <person name="Krajaejun T."/>
        </authorList>
    </citation>
    <scope>NUCLEOTIDE SEQUENCE</scope>
    <source>
        <strain evidence="2">Pi057C3</strain>
    </source>
</reference>
<proteinExistence type="predicted"/>
<accession>A0AAD5LUW4</accession>
<keyword evidence="1" id="KW-0472">Membrane</keyword>
<organism evidence="2 3">
    <name type="scientific">Pythium insidiosum</name>
    <name type="common">Pythiosis disease agent</name>
    <dbReference type="NCBI Taxonomy" id="114742"/>
    <lineage>
        <taxon>Eukaryota</taxon>
        <taxon>Sar</taxon>
        <taxon>Stramenopiles</taxon>
        <taxon>Oomycota</taxon>
        <taxon>Peronosporomycetes</taxon>
        <taxon>Pythiales</taxon>
        <taxon>Pythiaceae</taxon>
        <taxon>Pythium</taxon>
    </lineage>
</organism>
<evidence type="ECO:0000256" key="1">
    <source>
        <dbReference type="SAM" id="Phobius"/>
    </source>
</evidence>
<keyword evidence="1" id="KW-1133">Transmembrane helix</keyword>
<keyword evidence="3" id="KW-1185">Reference proteome</keyword>
<dbReference type="AlphaFoldDB" id="A0AAD5LUW4"/>
<keyword evidence="1" id="KW-0812">Transmembrane</keyword>
<gene>
    <name evidence="2" type="ORF">P43SY_002888</name>
</gene>
<feature type="transmembrane region" description="Helical" evidence="1">
    <location>
        <begin position="84"/>
        <end position="101"/>
    </location>
</feature>
<comment type="caution">
    <text evidence="2">The sequence shown here is derived from an EMBL/GenBank/DDBJ whole genome shotgun (WGS) entry which is preliminary data.</text>
</comment>
<evidence type="ECO:0000313" key="3">
    <source>
        <dbReference type="Proteomes" id="UP001209570"/>
    </source>
</evidence>
<protein>
    <submittedName>
        <fullName evidence="2">Uncharacterized protein</fullName>
    </submittedName>
</protein>
<evidence type="ECO:0000313" key="2">
    <source>
        <dbReference type="EMBL" id="KAJ0393325.1"/>
    </source>
</evidence>
<dbReference type="EMBL" id="JAKCXM010000504">
    <property type="protein sequence ID" value="KAJ0393325.1"/>
    <property type="molecule type" value="Genomic_DNA"/>
</dbReference>
<sequence>MEQVPLRRVFSCEDLRNSIRTNKSYTPAAVDSYSSPQQSETQASVSTAVCTSETPTTIRAFLSSAQGIVASKLREALQNALDEVVTSIISFFTYGVLLFLVRQYSALAVGVSFDLGAFSIEL</sequence>